<dbReference type="RefSeq" id="WP_224612324.1">
    <property type="nucleotide sequence ID" value="NZ_JAIQXV010000026.1"/>
</dbReference>
<feature type="signal peptide" evidence="1">
    <location>
        <begin position="1"/>
        <end position="17"/>
    </location>
</feature>
<accession>A0ABW1ZNX8</accession>
<gene>
    <name evidence="2" type="ORF">ACFP90_21490</name>
</gene>
<organism evidence="2 3">
    <name type="scientific">Deinococcus multiflagellatus</name>
    <dbReference type="NCBI Taxonomy" id="1656887"/>
    <lineage>
        <taxon>Bacteria</taxon>
        <taxon>Thermotogati</taxon>
        <taxon>Deinococcota</taxon>
        <taxon>Deinococci</taxon>
        <taxon>Deinococcales</taxon>
        <taxon>Deinococcaceae</taxon>
        <taxon>Deinococcus</taxon>
    </lineage>
</organism>
<keyword evidence="3" id="KW-1185">Reference proteome</keyword>
<dbReference type="EMBL" id="JBHSWB010000002">
    <property type="protein sequence ID" value="MFC6662634.1"/>
    <property type="molecule type" value="Genomic_DNA"/>
</dbReference>
<evidence type="ECO:0000256" key="1">
    <source>
        <dbReference type="SAM" id="SignalP"/>
    </source>
</evidence>
<name>A0ABW1ZNX8_9DEIO</name>
<dbReference type="Proteomes" id="UP001596317">
    <property type="component" value="Unassembled WGS sequence"/>
</dbReference>
<reference evidence="3" key="1">
    <citation type="journal article" date="2019" name="Int. J. Syst. Evol. Microbiol.">
        <title>The Global Catalogue of Microorganisms (GCM) 10K type strain sequencing project: providing services to taxonomists for standard genome sequencing and annotation.</title>
        <authorList>
            <consortium name="The Broad Institute Genomics Platform"/>
            <consortium name="The Broad Institute Genome Sequencing Center for Infectious Disease"/>
            <person name="Wu L."/>
            <person name="Ma J."/>
        </authorList>
    </citation>
    <scope>NUCLEOTIDE SEQUENCE [LARGE SCALE GENOMIC DNA]</scope>
    <source>
        <strain evidence="3">CCUG 63830</strain>
    </source>
</reference>
<evidence type="ECO:0000313" key="2">
    <source>
        <dbReference type="EMBL" id="MFC6662634.1"/>
    </source>
</evidence>
<keyword evidence="1" id="KW-0732">Signal</keyword>
<feature type="chain" id="PRO_5045338956" evidence="1">
    <location>
        <begin position="18"/>
        <end position="57"/>
    </location>
</feature>
<proteinExistence type="predicted"/>
<protein>
    <submittedName>
        <fullName evidence="2">Uncharacterized protein</fullName>
    </submittedName>
</protein>
<comment type="caution">
    <text evidence="2">The sequence shown here is derived from an EMBL/GenBank/DDBJ whole genome shotgun (WGS) entry which is preliminary data.</text>
</comment>
<evidence type="ECO:0000313" key="3">
    <source>
        <dbReference type="Proteomes" id="UP001596317"/>
    </source>
</evidence>
<sequence length="57" mass="5853">MKLLSLLLVLSVSVASAHTSNKQVVALGNDIIIIQPVVTPGGSNTRLEGNDTIGVTP</sequence>